<dbReference type="EMBL" id="VUJU01006662">
    <property type="protein sequence ID" value="KAF0747935.1"/>
    <property type="molecule type" value="Genomic_DNA"/>
</dbReference>
<dbReference type="OrthoDB" id="6627652at2759"/>
<organism evidence="2 3">
    <name type="scientific">Aphis craccivora</name>
    <name type="common">Cowpea aphid</name>
    <dbReference type="NCBI Taxonomy" id="307492"/>
    <lineage>
        <taxon>Eukaryota</taxon>
        <taxon>Metazoa</taxon>
        <taxon>Ecdysozoa</taxon>
        <taxon>Arthropoda</taxon>
        <taxon>Hexapoda</taxon>
        <taxon>Insecta</taxon>
        <taxon>Pterygota</taxon>
        <taxon>Neoptera</taxon>
        <taxon>Paraneoptera</taxon>
        <taxon>Hemiptera</taxon>
        <taxon>Sternorrhyncha</taxon>
        <taxon>Aphidomorpha</taxon>
        <taxon>Aphidoidea</taxon>
        <taxon>Aphididae</taxon>
        <taxon>Aphidini</taxon>
        <taxon>Aphis</taxon>
        <taxon>Aphis</taxon>
    </lineage>
</organism>
<sequence length="211" mass="24048">MKDHGRGHLSEVWKTMRKRLKHLEESRGSEDAWCRPMHLGILMYKTMNQEIGGKQLRCSRYEQGCRPTASMPLYPINAPIVIYSGHNHHYGHDIEIGAFNEALRQRALVEGTSARTIFEEEARRFPNAALEVQTEQALRAIRYIRRCSSPPVHASGVRRLRGRGRQLVERPDPVPADPPVVGNLDAPDNNHNLKYKKIFEDVIEEAVVPGI</sequence>
<feature type="region of interest" description="Disordered" evidence="1">
    <location>
        <begin position="168"/>
        <end position="187"/>
    </location>
</feature>
<name>A0A6G0Y2M0_APHCR</name>
<evidence type="ECO:0000313" key="2">
    <source>
        <dbReference type="EMBL" id="KAF0747935.1"/>
    </source>
</evidence>
<accession>A0A6G0Y2M0</accession>
<evidence type="ECO:0000313" key="3">
    <source>
        <dbReference type="Proteomes" id="UP000478052"/>
    </source>
</evidence>
<gene>
    <name evidence="2" type="ORF">FWK35_00029765</name>
</gene>
<dbReference type="Proteomes" id="UP000478052">
    <property type="component" value="Unassembled WGS sequence"/>
</dbReference>
<keyword evidence="3" id="KW-1185">Reference proteome</keyword>
<reference evidence="2 3" key="1">
    <citation type="submission" date="2019-08" db="EMBL/GenBank/DDBJ databases">
        <title>Whole genome of Aphis craccivora.</title>
        <authorList>
            <person name="Voronova N.V."/>
            <person name="Shulinski R.S."/>
            <person name="Bandarenka Y.V."/>
            <person name="Zhorov D.G."/>
            <person name="Warner D."/>
        </authorList>
    </citation>
    <scope>NUCLEOTIDE SEQUENCE [LARGE SCALE GENOMIC DNA]</scope>
    <source>
        <strain evidence="2">180601</strain>
        <tissue evidence="2">Whole Body</tissue>
    </source>
</reference>
<proteinExistence type="predicted"/>
<dbReference type="AlphaFoldDB" id="A0A6G0Y2M0"/>
<protein>
    <submittedName>
        <fullName evidence="2">Uncharacterized protein</fullName>
    </submittedName>
</protein>
<evidence type="ECO:0000256" key="1">
    <source>
        <dbReference type="SAM" id="MobiDB-lite"/>
    </source>
</evidence>
<comment type="caution">
    <text evidence="2">The sequence shown here is derived from an EMBL/GenBank/DDBJ whole genome shotgun (WGS) entry which is preliminary data.</text>
</comment>